<dbReference type="Proteomes" id="UP000004848">
    <property type="component" value="Unassembled WGS sequence"/>
</dbReference>
<evidence type="ECO:0000313" key="2">
    <source>
        <dbReference type="Proteomes" id="UP000004848"/>
    </source>
</evidence>
<dbReference type="AlphaFoldDB" id="A0NPD8"/>
<protein>
    <submittedName>
        <fullName evidence="1">Uncharacterized protein</fullName>
    </submittedName>
</protein>
<gene>
    <name evidence="1" type="ORF">SIAM614_18289</name>
</gene>
<organism evidence="1 2">
    <name type="scientific">Roseibium aggregatum (strain ATCC 25650 / DSM 13394 / JCM 20685 / NBRC 16684 / NCIMB 2208 / IAM 12614 / B1)</name>
    <name type="common">Stappia aggregata</name>
    <dbReference type="NCBI Taxonomy" id="384765"/>
    <lineage>
        <taxon>Bacteria</taxon>
        <taxon>Pseudomonadati</taxon>
        <taxon>Pseudomonadota</taxon>
        <taxon>Alphaproteobacteria</taxon>
        <taxon>Hyphomicrobiales</taxon>
        <taxon>Stappiaceae</taxon>
        <taxon>Roseibium</taxon>
    </lineage>
</organism>
<comment type="caution">
    <text evidence="1">The sequence shown here is derived from an EMBL/GenBank/DDBJ whole genome shotgun (WGS) entry which is preliminary data.</text>
</comment>
<name>A0NPD8_ROSAI</name>
<sequence length="44" mass="5094">MTSQDKQTKSADANSLLQSVVNIYRLFLQLNVHMLNFGQQKIRN</sequence>
<proteinExistence type="predicted"/>
<reference evidence="1 2" key="1">
    <citation type="submission" date="2006-05" db="EMBL/GenBank/DDBJ databases">
        <authorList>
            <person name="King G."/>
            <person name="Ferriera S."/>
            <person name="Johnson J."/>
            <person name="Kravitz S."/>
            <person name="Beeson K."/>
            <person name="Sutton G."/>
            <person name="Rogers Y.-H."/>
            <person name="Friedman R."/>
            <person name="Frazier M."/>
            <person name="Venter J.C."/>
        </authorList>
    </citation>
    <scope>NUCLEOTIDE SEQUENCE [LARGE SCALE GENOMIC DNA]</scope>
    <source>
        <strain evidence="2">ATCC 25650 / DSM 13394 / JCM 20685 / NBRC 16684 / NCIMB 2208 / IAM 12614 / B1</strain>
    </source>
</reference>
<dbReference type="EMBL" id="AAUW01000003">
    <property type="protein sequence ID" value="EAV45301.1"/>
    <property type="molecule type" value="Genomic_DNA"/>
</dbReference>
<evidence type="ECO:0000313" key="1">
    <source>
        <dbReference type="EMBL" id="EAV45301.1"/>
    </source>
</evidence>
<accession>A0NPD8</accession>